<feature type="compositionally biased region" description="Basic and acidic residues" evidence="1">
    <location>
        <begin position="113"/>
        <end position="124"/>
    </location>
</feature>
<protein>
    <submittedName>
        <fullName evidence="2">Uncharacterized protein</fullName>
    </submittedName>
</protein>
<gene>
    <name evidence="2" type="ORF">T03_15381</name>
</gene>
<keyword evidence="3" id="KW-1185">Reference proteome</keyword>
<proteinExistence type="predicted"/>
<dbReference type="AlphaFoldDB" id="A0A0V1CJY2"/>
<name>A0A0V1CJY2_TRIBR</name>
<evidence type="ECO:0000313" key="2">
    <source>
        <dbReference type="EMBL" id="KRY49557.1"/>
    </source>
</evidence>
<reference evidence="2 3" key="1">
    <citation type="submission" date="2015-01" db="EMBL/GenBank/DDBJ databases">
        <title>Evolution of Trichinella species and genotypes.</title>
        <authorList>
            <person name="Korhonen P.K."/>
            <person name="Edoardo P."/>
            <person name="Giuseppe L.R."/>
            <person name="Gasser R.B."/>
        </authorList>
    </citation>
    <scope>NUCLEOTIDE SEQUENCE [LARGE SCALE GENOMIC DNA]</scope>
    <source>
        <strain evidence="2">ISS120</strain>
    </source>
</reference>
<evidence type="ECO:0000313" key="3">
    <source>
        <dbReference type="Proteomes" id="UP000054653"/>
    </source>
</evidence>
<organism evidence="2 3">
    <name type="scientific">Trichinella britovi</name>
    <name type="common">Parasitic roundworm</name>
    <dbReference type="NCBI Taxonomy" id="45882"/>
    <lineage>
        <taxon>Eukaryota</taxon>
        <taxon>Metazoa</taxon>
        <taxon>Ecdysozoa</taxon>
        <taxon>Nematoda</taxon>
        <taxon>Enoplea</taxon>
        <taxon>Dorylaimia</taxon>
        <taxon>Trichinellida</taxon>
        <taxon>Trichinellidae</taxon>
        <taxon>Trichinella</taxon>
    </lineage>
</organism>
<sequence length="154" mass="17278">MPLRMSPSMLCVAKTMIIRTAGAPQAVNRIAGTLTNDINHKRCYFVTALLLQRQLPLVMLPSYSTIPGRHILVGHLATGDALFRNEADNVDNGNYKIASRQADDRPFRIAESTHVDQKRQHSEKGTGSTHHRPNANPYAYNFQLLFRKEHMLAG</sequence>
<dbReference type="Proteomes" id="UP000054653">
    <property type="component" value="Unassembled WGS sequence"/>
</dbReference>
<comment type="caution">
    <text evidence="2">The sequence shown here is derived from an EMBL/GenBank/DDBJ whole genome shotgun (WGS) entry which is preliminary data.</text>
</comment>
<evidence type="ECO:0000256" key="1">
    <source>
        <dbReference type="SAM" id="MobiDB-lite"/>
    </source>
</evidence>
<feature type="region of interest" description="Disordered" evidence="1">
    <location>
        <begin position="113"/>
        <end position="136"/>
    </location>
</feature>
<dbReference type="EMBL" id="JYDI01000172">
    <property type="protein sequence ID" value="KRY49557.1"/>
    <property type="molecule type" value="Genomic_DNA"/>
</dbReference>
<accession>A0A0V1CJY2</accession>